<dbReference type="RefSeq" id="WP_013514689.1">
    <property type="nucleotide sequence ID" value="NC_014844.1"/>
</dbReference>
<dbReference type="GO" id="GO:0016787">
    <property type="term" value="F:hydrolase activity"/>
    <property type="evidence" value="ECO:0007669"/>
    <property type="project" value="UniProtKB-KW"/>
</dbReference>
<proteinExistence type="predicted"/>
<evidence type="ECO:0000259" key="1">
    <source>
        <dbReference type="Pfam" id="PF01966"/>
    </source>
</evidence>
<dbReference type="KEGG" id="das:Daes_1761"/>
<dbReference type="Proteomes" id="UP000002191">
    <property type="component" value="Chromosome"/>
</dbReference>
<dbReference type="NCBIfam" id="TIGR00277">
    <property type="entry name" value="HDIG"/>
    <property type="match status" value="1"/>
</dbReference>
<keyword evidence="3" id="KW-1185">Reference proteome</keyword>
<dbReference type="OrthoDB" id="9801160at2"/>
<keyword evidence="2" id="KW-0378">Hydrolase</keyword>
<dbReference type="EMBL" id="CP002431">
    <property type="protein sequence ID" value="ADU62773.1"/>
    <property type="molecule type" value="Genomic_DNA"/>
</dbReference>
<dbReference type="eggNOG" id="COG2316">
    <property type="taxonomic scope" value="Bacteria"/>
</dbReference>
<accession>E6VYL0</accession>
<dbReference type="HOGENOM" id="CLU_090635_1_1_7"/>
<dbReference type="Gene3D" id="1.10.3210.10">
    <property type="entry name" value="Hypothetical protein af1432"/>
    <property type="match status" value="1"/>
</dbReference>
<dbReference type="InterPro" id="IPR006675">
    <property type="entry name" value="HDIG_dom"/>
</dbReference>
<dbReference type="InterPro" id="IPR006674">
    <property type="entry name" value="HD_domain"/>
</dbReference>
<evidence type="ECO:0000313" key="2">
    <source>
        <dbReference type="EMBL" id="ADU62773.1"/>
    </source>
</evidence>
<gene>
    <name evidence="2" type="ordered locus">Daes_1761</name>
</gene>
<reference evidence="3" key="1">
    <citation type="submission" date="2010-12" db="EMBL/GenBank/DDBJ databases">
        <title>Complete sequence of Desulfovibrio aespoeensis Aspo-2.</title>
        <authorList>
            <consortium name="US DOE Joint Genome Institute"/>
            <person name="Lucas S."/>
            <person name="Copeland A."/>
            <person name="Lapidus A."/>
            <person name="Cheng J.-F."/>
            <person name="Goodwin L."/>
            <person name="Pitluck S."/>
            <person name="Chertkov O."/>
            <person name="Misra M."/>
            <person name="Detter J.C."/>
            <person name="Han C."/>
            <person name="Tapia R."/>
            <person name="Land M."/>
            <person name="Hauser L."/>
            <person name="Kyrpides N."/>
            <person name="Ivanova N."/>
            <person name="Ovchinnikova G."/>
            <person name="Pedersen K."/>
            <person name="Jagevall S."/>
            <person name="Hazen T."/>
            <person name="Woyke T."/>
        </authorList>
    </citation>
    <scope>NUCLEOTIDE SEQUENCE [LARGE SCALE GENOMIC DNA]</scope>
    <source>
        <strain evidence="3">ATCC 700646 / DSM 10631 / Aspo-2</strain>
    </source>
</reference>
<dbReference type="Pfam" id="PF01966">
    <property type="entry name" value="HD"/>
    <property type="match status" value="1"/>
</dbReference>
<evidence type="ECO:0000313" key="3">
    <source>
        <dbReference type="Proteomes" id="UP000002191"/>
    </source>
</evidence>
<protein>
    <submittedName>
        <fullName evidence="2">Metal dependent phosphohydrolase</fullName>
    </submittedName>
</protein>
<dbReference type="STRING" id="643562.Daes_1761"/>
<name>E6VYL0_PSEA9</name>
<feature type="domain" description="HD" evidence="1">
    <location>
        <begin position="21"/>
        <end position="100"/>
    </location>
</feature>
<dbReference type="PANTHER" id="PTHR38659:SF1">
    <property type="entry name" value="METAL DEPENDENT PHOSPHOHYDROLASE"/>
    <property type="match status" value="1"/>
</dbReference>
<dbReference type="SUPFAM" id="SSF109604">
    <property type="entry name" value="HD-domain/PDEase-like"/>
    <property type="match status" value="1"/>
</dbReference>
<dbReference type="AlphaFoldDB" id="E6VYL0"/>
<reference evidence="2 3" key="2">
    <citation type="journal article" date="2014" name="Genome Announc.">
        <title>Complete Genome Sequence of the Subsurface, Mesophilic Sulfate-Reducing Bacterium Desulfovibrio aespoeensis Aspo-2.</title>
        <authorList>
            <person name="Pedersen K."/>
            <person name="Bengtsson A."/>
            <person name="Edlund J."/>
            <person name="Rabe L."/>
            <person name="Hazen T."/>
            <person name="Chakraborty R."/>
            <person name="Goodwin L."/>
            <person name="Shapiro N."/>
        </authorList>
    </citation>
    <scope>NUCLEOTIDE SEQUENCE [LARGE SCALE GENOMIC DNA]</scope>
    <source>
        <strain evidence="3">ATCC 700646 / DSM 10631 / Aspo-2</strain>
    </source>
</reference>
<organism evidence="2 3">
    <name type="scientific">Pseudodesulfovibrio aespoeensis (strain ATCC 700646 / DSM 10631 / Aspo-2)</name>
    <name type="common">Desulfovibrio aespoeensis</name>
    <dbReference type="NCBI Taxonomy" id="643562"/>
    <lineage>
        <taxon>Bacteria</taxon>
        <taxon>Pseudomonadati</taxon>
        <taxon>Thermodesulfobacteriota</taxon>
        <taxon>Desulfovibrionia</taxon>
        <taxon>Desulfovibrionales</taxon>
        <taxon>Desulfovibrionaceae</taxon>
    </lineage>
</organism>
<sequence length="190" mass="20974">MITRDNALALLKAKNDETNLIHHALESEAVMRGLARRLARDEELWGVTGLLHDLDYAATRDNHVRHGLDTVDMLQDKLPQEALDAIRRHASELNGAEGPQTELDHALRCGETVTGMVHAGALVRPTRIDGMQPKSLKKKMKDKAFAASVNRECIRECERIGLELGEFLQVAIDAITDIAPQVGLGPTMDQ</sequence>
<dbReference type="PANTHER" id="PTHR38659">
    <property type="entry name" value="METAL-DEPENDENT PHOSPHOHYDROLASE"/>
    <property type="match status" value="1"/>
</dbReference>